<sequence>MEPLKFILFPIFFAIFYPGKYTLPDNKSSIEVTVVDHFTKDPVAVRVKITNSKGQVPGLPTEAISIMYGRNDEPERYGYQPDSSFYIDHHFKLNLKPGKYNISLSKGIEYMDQTRKFEVREGEVNELKFEMKRWVKMSDLGWYSADDHIHIRRSPRENPLILKWVEAEGLNIGILLQMGDFWSTYFSQYAFGEEGVYETDAGLLTPGQEEPRTHEIGHTIALVADDFVRYSKAYYYYDKVFDKVHELNGITGYAHQGMSFNGSTGMTMDVLEGKVDFLELLQFCVEGGPLLTQNYYHYLDLGFKLTATAGSDFPWCGNGPLFGTDAPNWNARIGNVRFYTHVDGQFEYQAWKENLKNGHTFVSSGPMIDFSIDGKLPGDEINLPKAGKISINAKAMGNISQIPLTRLEIIAHGKVLKQVVPNGDEQTMENMELHLDLDVQKGIWIAARCYAGPNQVAHTTPIYITVNNDGFHNPETLENYLALNEKYLDELESELEEPNDRVEKRAWWYRDGLEERIANTRKIIKSLKKR</sequence>
<dbReference type="AlphaFoldDB" id="A0AAE3EXX2"/>
<accession>A0AAE3EXX2</accession>
<protein>
    <submittedName>
        <fullName evidence="2">CehA/McbA family metallohydrolase</fullName>
    </submittedName>
</protein>
<dbReference type="EMBL" id="JAIRBC010000025">
    <property type="protein sequence ID" value="MCG2462159.1"/>
    <property type="molecule type" value="Genomic_DNA"/>
</dbReference>
<dbReference type="SUPFAM" id="SSF89550">
    <property type="entry name" value="PHP domain-like"/>
    <property type="match status" value="1"/>
</dbReference>
<keyword evidence="3" id="KW-1185">Reference proteome</keyword>
<proteinExistence type="predicted"/>
<dbReference type="RefSeq" id="WP_317903296.1">
    <property type="nucleotide sequence ID" value="NZ_JAIRBC010000025.1"/>
</dbReference>
<dbReference type="InterPro" id="IPR016195">
    <property type="entry name" value="Pol/histidinol_Pase-like"/>
</dbReference>
<gene>
    <name evidence="2" type="ORF">K8352_15470</name>
</gene>
<reference evidence="2" key="1">
    <citation type="submission" date="2023-02" db="EMBL/GenBank/DDBJ databases">
        <title>Genome of Flavobacteriaceae gen. nov. sp. strain F89.</title>
        <authorList>
            <person name="Wang Y."/>
        </authorList>
    </citation>
    <scope>NUCLEOTIDE SEQUENCE</scope>
    <source>
        <strain evidence="2">F89</strain>
    </source>
</reference>
<keyword evidence="1" id="KW-0175">Coiled coil</keyword>
<dbReference type="Proteomes" id="UP001200642">
    <property type="component" value="Unassembled WGS sequence"/>
</dbReference>
<feature type="coiled-coil region" evidence="1">
    <location>
        <begin position="477"/>
        <end position="530"/>
    </location>
</feature>
<dbReference type="Gene3D" id="3.20.20.140">
    <property type="entry name" value="Metal-dependent hydrolases"/>
    <property type="match status" value="1"/>
</dbReference>
<comment type="caution">
    <text evidence="2">The sequence shown here is derived from an EMBL/GenBank/DDBJ whole genome shotgun (WGS) entry which is preliminary data.</text>
</comment>
<organism evidence="2 3">
    <name type="scientific">Cerina litoralis</name>
    <dbReference type="NCBI Taxonomy" id="2874477"/>
    <lineage>
        <taxon>Bacteria</taxon>
        <taxon>Pseudomonadati</taxon>
        <taxon>Bacteroidota</taxon>
        <taxon>Flavobacteriia</taxon>
        <taxon>Flavobacteriales</taxon>
        <taxon>Flavobacteriaceae</taxon>
        <taxon>Cerina</taxon>
    </lineage>
</organism>
<evidence type="ECO:0000313" key="2">
    <source>
        <dbReference type="EMBL" id="MCG2462159.1"/>
    </source>
</evidence>
<evidence type="ECO:0000313" key="3">
    <source>
        <dbReference type="Proteomes" id="UP001200642"/>
    </source>
</evidence>
<name>A0AAE3EXX2_9FLAO</name>
<dbReference type="NCBIfam" id="NF038032">
    <property type="entry name" value="CehA_McbA_metalo"/>
    <property type="match status" value="1"/>
</dbReference>
<evidence type="ECO:0000256" key="1">
    <source>
        <dbReference type="SAM" id="Coils"/>
    </source>
</evidence>